<keyword evidence="1" id="KW-0732">Signal</keyword>
<evidence type="ECO:0000313" key="2">
    <source>
        <dbReference type="EMBL" id="OYX55546.1"/>
    </source>
</evidence>
<dbReference type="AlphaFoldDB" id="A0A258HF44"/>
<name>A0A258HF44_9CAUL</name>
<sequence>MTSIKTLTALAAGAVVLSLAPLAQAQTPYGQSGSQQPTGQEVFGQILQNLFGGQTSGSIDAEWSRGRRALGAQQTTFNNRLDTQVRSGSLSSWSADRIRTDYDALVQLEARYGQDGRFTTQERQDLTTRYNALTSALEDGGYGDDIGGYQSAADGRADFDARIDAAVRARTLTRTDATRLRSDYAAIVSVEAGFQRDGLSARERQDIEARLDAIDARVPGGNSGNGGWQQTPRDRLSAIERALYTLPRGQQDAIRVQFEDLTRLEAAYSRARPSSDDTAYLDRRIGELEVQARVRR</sequence>
<feature type="signal peptide" evidence="1">
    <location>
        <begin position="1"/>
        <end position="25"/>
    </location>
</feature>
<protein>
    <submittedName>
        <fullName evidence="2">Uncharacterized protein</fullName>
    </submittedName>
</protein>
<comment type="caution">
    <text evidence="2">The sequence shown here is derived from an EMBL/GenBank/DDBJ whole genome shotgun (WGS) entry which is preliminary data.</text>
</comment>
<dbReference type="EMBL" id="NCEQ01000013">
    <property type="protein sequence ID" value="OYX55546.1"/>
    <property type="molecule type" value="Genomic_DNA"/>
</dbReference>
<evidence type="ECO:0000256" key="1">
    <source>
        <dbReference type="SAM" id="SignalP"/>
    </source>
</evidence>
<gene>
    <name evidence="2" type="ORF">B7Y86_12865</name>
</gene>
<organism evidence="2 3">
    <name type="scientific">Brevundimonas subvibrioides</name>
    <dbReference type="NCBI Taxonomy" id="74313"/>
    <lineage>
        <taxon>Bacteria</taxon>
        <taxon>Pseudomonadati</taxon>
        <taxon>Pseudomonadota</taxon>
        <taxon>Alphaproteobacteria</taxon>
        <taxon>Caulobacterales</taxon>
        <taxon>Caulobacteraceae</taxon>
        <taxon>Brevundimonas</taxon>
    </lineage>
</organism>
<proteinExistence type="predicted"/>
<evidence type="ECO:0000313" key="3">
    <source>
        <dbReference type="Proteomes" id="UP000216147"/>
    </source>
</evidence>
<reference evidence="2 3" key="1">
    <citation type="submission" date="2017-03" db="EMBL/GenBank/DDBJ databases">
        <title>Lifting the veil on microbial sulfur biogeochemistry in mining wastewaters.</title>
        <authorList>
            <person name="Kantor R.S."/>
            <person name="Colenbrander Nelson T."/>
            <person name="Marshall S."/>
            <person name="Bennett D."/>
            <person name="Apte S."/>
            <person name="Camacho D."/>
            <person name="Thomas B.C."/>
            <person name="Warren L.A."/>
            <person name="Banfield J.F."/>
        </authorList>
    </citation>
    <scope>NUCLEOTIDE SEQUENCE [LARGE SCALE GENOMIC DNA]</scope>
    <source>
        <strain evidence="2">32-68-21</strain>
    </source>
</reference>
<feature type="chain" id="PRO_5013169623" evidence="1">
    <location>
        <begin position="26"/>
        <end position="296"/>
    </location>
</feature>
<accession>A0A258HF44</accession>
<dbReference type="Proteomes" id="UP000216147">
    <property type="component" value="Unassembled WGS sequence"/>
</dbReference>